<evidence type="ECO:0000256" key="1">
    <source>
        <dbReference type="ARBA" id="ARBA00024347"/>
    </source>
</evidence>
<sequence length="2026" mass="230153">IKKLTILENNRLKKSIKENGGKIAFGLNQKCTHVVTEDANALSPSHLKTIQKYELPMVNVDFIWDSIKERKLLQCENYELSQTLPRGTVYSRYIRLHANWGSWVLKWYSDNDEYVPYFPKEFELAKYDILEKIAAHGEYVVLEMQCFQQERSYPFCIRAHYSMLEGCPKQKRLMPAKTSEEARRLYALSIQDLKKTGFELRKDFPYQAEYLVSEKLQEMLIADAVSSSVLSEEVGRFVELIWTEAVGYLNGLLDKPVTRISLNDVSRAEGILLQAKKTWVETGSLTELSAVMSEFYKVIPHKNVLDDEVSKKLIYTKRDLCQLIRDMLNINEINMSVLNPSSLSKYRVLRCRIDALDVESEEFNSVKHLLEQNTRGLLLPKVAEDYALERTDFGYLGSGIYFSNSVRTSIKYSQPCETDGTRLLLICDDDEFAVYRTSQVKIKYVVQYTCVNDIIKEFQPIIQTELEDQRFSCEDHDQPKDYTLPSHKLLNDISAGLLDRAGNPIPLKDIQIKGKIIDFVAEVVVFQTYENETESPIEAKYVFPLDDTAAVCGFEAFIKGKHIIGEVKEKEKAHQEYREAISRGDGAYLMDQDAPDIFTVSVGNLPPSTKVVIKITYITELSYENGNLCFHLPAAVAPWQQDKALNEITQDSVRKICVRQTEAKREFSLEMSIEMPFKINNISSWTHQLKIKKTDCKAVVSTTAGSFLDASGFSMEILIGDACMLVFQPDFEVPFDHLSLHGEAVICLDCSNSMAGSAIQQAKEIALHALNSYFVEICSNLDDSPMDSTALKEFITSATATMGDSNLWKVLRYLSLLYPTKSKRNIILISDGHIQNEGMTLQVKSQTTRMFSPQCSSISIEWQTYVIENPKLSFTPAQICALFNHERLLVYGFILNCTEAILKAQVDNQELYTLVSTSELQKTTGTEADEDQSGDTLDHLEPVAIHDVDILPYIDYSTEEILENESMMLHFCDMPAYSYEDATSDFNIPVQELSGVLCKSVREEIAFEQPPRPLVCKTVQHTKKKAVSKPLLAFHSEEEILKPSKKGKKSAFYKRRATASEMKLNTTHYAAKSSEENSCQDGFWQLTSELGMLLDIDVHHLIVTLVKNGIQSLGLKGKEKLLQLIATLLVLQAIYFKQLEGLIFESLMKLKDSPPSWALNPVRKAIEWANKTNREFPGICQRLQLGKDWDDKLPLNDDLFEADSEADSDWQSDTKGDRSPKKKKKKSKDKEDKSQDEMQKKKNKLGKVKEKPFLECENSSDSLASDSKPKKRTSESKEEIKDSKKQRREDIKDNSKKKESKDGKKKMKEESKENKHMQKGKHSINHLDGESSMQDDSFSQPADFESEDLDSDSSEEKHKTPGKYWLEEVSVHQPDSTSSTDDSSEIRVKKKKKKRKKSADLDENRKVDKSLEKKSTQKKQKVPEKTKAAPELENKRPFISATAQKPLKLSVDDRGCRPNDTGGEGSNNTKWKSKEVKAVQSYGGNVLQKAAIPESKEKNTNWRSDEEKIKEKPSQYSLGENLFEKFIMDMEGSKGGSMVVKKNLSKIELNVEEIPKERGILPKEKETKKSEIKEKLQKKLDSEKEEKNRKEQRQFKSLKEIRSAFDVFSICSEEKNEYLDSRKKEESAHEPRSTDEFRLKDKQGYSRTSRDETDTWAYIAAEGDHDITEDSSDTRQQTMSLGMDMQLEWLSLEDFQKHLDGEDEEHSTKDVISSVQLRDAVKNGNYTMVKMALNSNEEYNLDQEDSSGMTLVMLAAAGGHDDILRLLIRKGAKVNCRQKNGTTALIHAAEKNNLTTAALLLEAGAHVNVQQKNGETALMKACKRGNYDIVRLMIENGADCNISSKHQSNALHFAKQCNNLSVSELLRSHLAMLTRVAEETIREYFEARLSLMEPIFDIACHLLCEGPDYSSEFTYKAPQNVPEGSGILLFIFHANFLGNDVIARLCGPCSVQAVVLNDKFQLPVFLPNRACHPAPTEQLTQRILQDSHFIYSFSPIQGLNKLFIRLAEAPTAKVKLLIAAYRVQLQ</sequence>
<feature type="region of interest" description="Disordered" evidence="3">
    <location>
        <begin position="1488"/>
        <end position="1513"/>
    </location>
</feature>
<dbReference type="InterPro" id="IPR036465">
    <property type="entry name" value="vWFA_dom_sf"/>
</dbReference>
<feature type="domain" description="VIT" evidence="6">
    <location>
        <begin position="491"/>
        <end position="619"/>
    </location>
</feature>
<dbReference type="InterPro" id="IPR001357">
    <property type="entry name" value="BRCT_dom"/>
</dbReference>
<dbReference type="PROSITE" id="PS51060">
    <property type="entry name" value="PARP_ALPHA_HD"/>
    <property type="match status" value="1"/>
</dbReference>
<name>V8PIE8_OPHHA</name>
<dbReference type="GO" id="GO:0005737">
    <property type="term" value="C:cytoplasm"/>
    <property type="evidence" value="ECO:0007669"/>
    <property type="project" value="TreeGrafter"/>
</dbReference>
<dbReference type="PROSITE" id="PS51468">
    <property type="entry name" value="VIT"/>
    <property type="match status" value="1"/>
</dbReference>
<dbReference type="Gene3D" id="3.40.50.10190">
    <property type="entry name" value="BRCT domain"/>
    <property type="match status" value="1"/>
</dbReference>
<dbReference type="InterPro" id="IPR004102">
    <property type="entry name" value="Poly(ADP-ribose)pol_reg_dom"/>
</dbReference>
<dbReference type="SUPFAM" id="SSF56399">
    <property type="entry name" value="ADP-ribosylation"/>
    <property type="match status" value="1"/>
</dbReference>
<evidence type="ECO:0000313" key="7">
    <source>
        <dbReference type="EMBL" id="ETE73652.1"/>
    </source>
</evidence>
<dbReference type="Gene3D" id="1.25.40.20">
    <property type="entry name" value="Ankyrin repeat-containing domain"/>
    <property type="match status" value="1"/>
</dbReference>
<dbReference type="Pfam" id="PF12796">
    <property type="entry name" value="Ank_2"/>
    <property type="match status" value="1"/>
</dbReference>
<dbReference type="EMBL" id="AZIM01000062">
    <property type="protein sequence ID" value="ETE73652.1"/>
    <property type="molecule type" value="Genomic_DNA"/>
</dbReference>
<dbReference type="Pfam" id="PF08487">
    <property type="entry name" value="VIT"/>
    <property type="match status" value="1"/>
</dbReference>
<evidence type="ECO:0000256" key="3">
    <source>
        <dbReference type="SAM" id="MobiDB-lite"/>
    </source>
</evidence>
<dbReference type="GO" id="GO:0003950">
    <property type="term" value="F:NAD+ poly-ADP-ribosyltransferase activity"/>
    <property type="evidence" value="ECO:0007669"/>
    <property type="project" value="InterPro"/>
</dbReference>
<dbReference type="PROSITE" id="PS50172">
    <property type="entry name" value="BRCT"/>
    <property type="match status" value="1"/>
</dbReference>
<accession>V8PIE8</accession>
<keyword evidence="8" id="KW-1185">Reference proteome</keyword>
<dbReference type="InterPro" id="IPR036616">
    <property type="entry name" value="Poly(ADP-ribose)pol_reg_dom_sf"/>
</dbReference>
<comment type="similarity">
    <text evidence="1">Belongs to the ARTD/PARP family.</text>
</comment>
<dbReference type="PROSITE" id="PS50088">
    <property type="entry name" value="ANK_REPEAT"/>
    <property type="match status" value="3"/>
</dbReference>
<feature type="region of interest" description="Disordered" evidence="3">
    <location>
        <begin position="1204"/>
        <end position="1472"/>
    </location>
</feature>
<feature type="non-terminal residue" evidence="7">
    <location>
        <position position="1"/>
    </location>
</feature>
<feature type="domain" description="PARP alpha-helical" evidence="5">
    <location>
        <begin position="213"/>
        <end position="341"/>
    </location>
</feature>
<feature type="repeat" description="ANK" evidence="2">
    <location>
        <begin position="1780"/>
        <end position="1812"/>
    </location>
</feature>
<dbReference type="PROSITE" id="PS50297">
    <property type="entry name" value="ANK_REP_REGION"/>
    <property type="match status" value="3"/>
</dbReference>
<dbReference type="InterPro" id="IPR002110">
    <property type="entry name" value="Ankyrin_rpt"/>
</dbReference>
<dbReference type="InterPro" id="IPR058904">
    <property type="entry name" value="PARP4_MVP-ID"/>
</dbReference>
<dbReference type="OrthoDB" id="1729737at2759"/>
<dbReference type="Proteomes" id="UP000018936">
    <property type="component" value="Unassembled WGS sequence"/>
</dbReference>
<feature type="repeat" description="ANK" evidence="2">
    <location>
        <begin position="1747"/>
        <end position="1779"/>
    </location>
</feature>
<dbReference type="InterPro" id="IPR013694">
    <property type="entry name" value="VIT"/>
</dbReference>
<feature type="repeat" description="ANK" evidence="2">
    <location>
        <begin position="1813"/>
        <end position="1845"/>
    </location>
</feature>
<feature type="compositionally biased region" description="Basic and acidic residues" evidence="3">
    <location>
        <begin position="1354"/>
        <end position="1370"/>
    </location>
</feature>
<dbReference type="Pfam" id="PF16589">
    <property type="entry name" value="BRCT_2"/>
    <property type="match status" value="1"/>
</dbReference>
<dbReference type="PANTHER" id="PTHR46530:SF1">
    <property type="entry name" value="PROTEIN MONO-ADP-RIBOSYLTRANSFERASE PARP4"/>
    <property type="match status" value="1"/>
</dbReference>
<reference evidence="7 8" key="1">
    <citation type="journal article" date="2013" name="Proc. Natl. Acad. Sci. U.S.A.">
        <title>The king cobra genome reveals dynamic gene evolution and adaptation in the snake venom system.</title>
        <authorList>
            <person name="Vonk F.J."/>
            <person name="Casewell N.R."/>
            <person name="Henkel C.V."/>
            <person name="Heimberg A.M."/>
            <person name="Jansen H.J."/>
            <person name="McCleary R.J."/>
            <person name="Kerkkamp H.M."/>
            <person name="Vos R.A."/>
            <person name="Guerreiro I."/>
            <person name="Calvete J.J."/>
            <person name="Wuster W."/>
            <person name="Woods A.E."/>
            <person name="Logan J.M."/>
            <person name="Harrison R.A."/>
            <person name="Castoe T.A."/>
            <person name="de Koning A.P."/>
            <person name="Pollock D.D."/>
            <person name="Yandell M."/>
            <person name="Calderon D."/>
            <person name="Renjifo C."/>
            <person name="Currier R.B."/>
            <person name="Salgado D."/>
            <person name="Pla D."/>
            <person name="Sanz L."/>
            <person name="Hyder A.S."/>
            <person name="Ribeiro J.M."/>
            <person name="Arntzen J.W."/>
            <person name="van den Thillart G.E."/>
            <person name="Boetzer M."/>
            <person name="Pirovano W."/>
            <person name="Dirks R.P."/>
            <person name="Spaink H.P."/>
            <person name="Duboule D."/>
            <person name="McGlinn E."/>
            <person name="Kini R.M."/>
            <person name="Richardson M.K."/>
        </authorList>
    </citation>
    <scope>NUCLEOTIDE SEQUENCE</scope>
    <source>
        <tissue evidence="7">Blood</tissue>
    </source>
</reference>
<dbReference type="SMART" id="SM00609">
    <property type="entry name" value="VIT"/>
    <property type="match status" value="1"/>
</dbReference>
<feature type="compositionally biased region" description="Basic and acidic residues" evidence="3">
    <location>
        <begin position="1494"/>
        <end position="1513"/>
    </location>
</feature>
<evidence type="ECO:0000259" key="6">
    <source>
        <dbReference type="PROSITE" id="PS51468"/>
    </source>
</evidence>
<proteinExistence type="inferred from homology"/>
<dbReference type="Pfam" id="PF26156">
    <property type="entry name" value="PARP4_MVP-ID"/>
    <property type="match status" value="1"/>
</dbReference>
<evidence type="ECO:0000256" key="2">
    <source>
        <dbReference type="PROSITE-ProRule" id="PRU00023"/>
    </source>
</evidence>
<organism evidence="7 8">
    <name type="scientific">Ophiophagus hannah</name>
    <name type="common">King cobra</name>
    <name type="synonym">Naja hannah</name>
    <dbReference type="NCBI Taxonomy" id="8665"/>
    <lineage>
        <taxon>Eukaryota</taxon>
        <taxon>Metazoa</taxon>
        <taxon>Chordata</taxon>
        <taxon>Craniata</taxon>
        <taxon>Vertebrata</taxon>
        <taxon>Euteleostomi</taxon>
        <taxon>Lepidosauria</taxon>
        <taxon>Squamata</taxon>
        <taxon>Bifurcata</taxon>
        <taxon>Unidentata</taxon>
        <taxon>Episquamata</taxon>
        <taxon>Toxicofera</taxon>
        <taxon>Serpentes</taxon>
        <taxon>Colubroidea</taxon>
        <taxon>Elapidae</taxon>
        <taxon>Elapinae</taxon>
        <taxon>Ophiophagus</taxon>
    </lineage>
</organism>
<keyword evidence="2" id="KW-0040">ANK repeat</keyword>
<evidence type="ECO:0000313" key="8">
    <source>
        <dbReference type="Proteomes" id="UP000018936"/>
    </source>
</evidence>
<feature type="compositionally biased region" description="Basic and acidic residues" evidence="3">
    <location>
        <begin position="1398"/>
        <end position="1436"/>
    </location>
</feature>
<evidence type="ECO:0000259" key="5">
    <source>
        <dbReference type="PROSITE" id="PS51060"/>
    </source>
</evidence>
<dbReference type="SUPFAM" id="SSF53300">
    <property type="entry name" value="vWA-like"/>
    <property type="match status" value="1"/>
</dbReference>
<dbReference type="SMART" id="SM00248">
    <property type="entry name" value="ANK"/>
    <property type="match status" value="5"/>
</dbReference>
<dbReference type="InterPro" id="IPR058905">
    <property type="entry name" value="WGR-like_PARP4"/>
</dbReference>
<feature type="compositionally biased region" description="Basic and acidic residues" evidence="3">
    <location>
        <begin position="1228"/>
        <end position="1240"/>
    </location>
</feature>
<feature type="region of interest" description="Disordered" evidence="3">
    <location>
        <begin position="1618"/>
        <end position="1646"/>
    </location>
</feature>
<dbReference type="Pfam" id="PF26166">
    <property type="entry name" value="WGR-like_PARP4"/>
    <property type="match status" value="1"/>
</dbReference>
<protein>
    <submittedName>
        <fullName evidence="7">M-phase phosphoprotein 8</fullName>
    </submittedName>
</protein>
<feature type="region of interest" description="Disordered" evidence="3">
    <location>
        <begin position="1555"/>
        <end position="1593"/>
    </location>
</feature>
<dbReference type="InterPro" id="IPR036770">
    <property type="entry name" value="Ankyrin_rpt-contain_sf"/>
</dbReference>
<feature type="domain" description="BRCT" evidence="4">
    <location>
        <begin position="1"/>
        <end position="80"/>
    </location>
</feature>
<comment type="caution">
    <text evidence="7">The sequence shown here is derived from an EMBL/GenBank/DDBJ whole genome shotgun (WGS) entry which is preliminary data.</text>
</comment>
<feature type="compositionally biased region" description="Acidic residues" evidence="3">
    <location>
        <begin position="1344"/>
        <end position="1353"/>
    </location>
</feature>
<feature type="compositionally biased region" description="Polar residues" evidence="3">
    <location>
        <begin position="1331"/>
        <end position="1340"/>
    </location>
</feature>
<feature type="compositionally biased region" description="Basic and acidic residues" evidence="3">
    <location>
        <begin position="1272"/>
        <end position="1316"/>
    </location>
</feature>
<feature type="compositionally biased region" description="Basic residues" evidence="3">
    <location>
        <begin position="1388"/>
        <end position="1397"/>
    </location>
</feature>
<evidence type="ECO:0000259" key="4">
    <source>
        <dbReference type="PROSITE" id="PS50172"/>
    </source>
</evidence>
<dbReference type="InterPro" id="IPR036420">
    <property type="entry name" value="BRCT_dom_sf"/>
</dbReference>
<dbReference type="InterPro" id="IPR031273">
    <property type="entry name" value="PARP4"/>
</dbReference>
<dbReference type="SUPFAM" id="SSF52113">
    <property type="entry name" value="BRCT domain"/>
    <property type="match status" value="1"/>
</dbReference>
<gene>
    <name evidence="7" type="primary">MPHOSPH8</name>
    <name evidence="7" type="ORF">L345_00503</name>
</gene>
<dbReference type="CDD" id="cd00198">
    <property type="entry name" value="vWFA"/>
    <property type="match status" value="1"/>
</dbReference>
<dbReference type="PANTHER" id="PTHR46530">
    <property type="entry name" value="PROTEIN MONO-ADP-RIBOSYLTRANSFERASE PARP4"/>
    <property type="match status" value="1"/>
</dbReference>
<dbReference type="SUPFAM" id="SSF47587">
    <property type="entry name" value="Domain of poly(ADP-ribose) polymerase"/>
    <property type="match status" value="1"/>
</dbReference>
<dbReference type="SUPFAM" id="SSF48403">
    <property type="entry name" value="Ankyrin repeat"/>
    <property type="match status" value="1"/>
</dbReference>
<dbReference type="Pfam" id="PF00023">
    <property type="entry name" value="Ank"/>
    <property type="match status" value="1"/>
</dbReference>